<dbReference type="RefSeq" id="WP_310372166.1">
    <property type="nucleotide sequence ID" value="NZ_JAVDXT010000001.1"/>
</dbReference>
<dbReference type="Proteomes" id="UP001180487">
    <property type="component" value="Unassembled WGS sequence"/>
</dbReference>
<feature type="transmembrane region" description="Helical" evidence="7">
    <location>
        <begin position="115"/>
        <end position="136"/>
    </location>
</feature>
<evidence type="ECO:0000256" key="6">
    <source>
        <dbReference type="ARBA" id="ARBA00023136"/>
    </source>
</evidence>
<comment type="similarity">
    <text evidence="2">Belongs to the polysaccharide synthase family.</text>
</comment>
<keyword evidence="4 7" id="KW-0812">Transmembrane</keyword>
<keyword evidence="9" id="KW-1185">Reference proteome</keyword>
<dbReference type="PANTHER" id="PTHR30250">
    <property type="entry name" value="PST FAMILY PREDICTED COLANIC ACID TRANSPORTER"/>
    <property type="match status" value="1"/>
</dbReference>
<protein>
    <submittedName>
        <fullName evidence="8">O-antigen/teichoic acid export membrane protein</fullName>
    </submittedName>
</protein>
<name>A0ABU2C6F9_9BURK</name>
<feature type="transmembrane region" description="Helical" evidence="7">
    <location>
        <begin position="44"/>
        <end position="68"/>
    </location>
</feature>
<organism evidence="8 9">
    <name type="scientific">Rhodoferax ferrireducens</name>
    <dbReference type="NCBI Taxonomy" id="192843"/>
    <lineage>
        <taxon>Bacteria</taxon>
        <taxon>Pseudomonadati</taxon>
        <taxon>Pseudomonadota</taxon>
        <taxon>Betaproteobacteria</taxon>
        <taxon>Burkholderiales</taxon>
        <taxon>Comamonadaceae</taxon>
        <taxon>Rhodoferax</taxon>
    </lineage>
</organism>
<keyword evidence="3" id="KW-1003">Cell membrane</keyword>
<dbReference type="EMBL" id="JAVDXT010000001">
    <property type="protein sequence ID" value="MDR7376891.1"/>
    <property type="molecule type" value="Genomic_DNA"/>
</dbReference>
<feature type="transmembrane region" description="Helical" evidence="7">
    <location>
        <begin position="285"/>
        <end position="307"/>
    </location>
</feature>
<keyword evidence="6 7" id="KW-0472">Membrane</keyword>
<feature type="transmembrane region" description="Helical" evidence="7">
    <location>
        <begin position="417"/>
        <end position="438"/>
    </location>
</feature>
<feature type="transmembrane region" description="Helical" evidence="7">
    <location>
        <begin position="444"/>
        <end position="464"/>
    </location>
</feature>
<evidence type="ECO:0000256" key="1">
    <source>
        <dbReference type="ARBA" id="ARBA00004651"/>
    </source>
</evidence>
<comment type="subcellular location">
    <subcellularLocation>
        <location evidence="1">Cell membrane</location>
        <topology evidence="1">Multi-pass membrane protein</topology>
    </subcellularLocation>
</comment>
<dbReference type="CDD" id="cd13127">
    <property type="entry name" value="MATE_tuaB_like"/>
    <property type="match status" value="1"/>
</dbReference>
<comment type="caution">
    <text evidence="8">The sequence shown here is derived from an EMBL/GenBank/DDBJ whole genome shotgun (WGS) entry which is preliminary data.</text>
</comment>
<proteinExistence type="inferred from homology"/>
<sequence>MSGLAKVGVRAVKWSAVSTVARFVLQLGAQVVLARILGPENYGIFGIGMVVLTLSNFLANFGFGWNLLHKQDLTDEDIRFAFTWQVVAGATAMVVLFLLAPTLSMYFKEPRVLPVIQWLSLACLLSAATSPASNLLQRDLNFKAVGMVQVGSYACGYVLVGIPMALAGMGVNALVAAWLVQVGTAFVAMYVLRPHPVRPLFHFSGSGKAMGTSGQVFATNIVNWCLNNADRVIIGRMLNVHAVGLYTAGYNLAIMPNTLLLGALQPAFMSAASRMQADPQRLGRAYLQMVATVWVLALPMFVFLATISADLIQFLYGTQWADTAKVLAILFLGMPAYVAWGLTTPVLWNTGRKHHEAMLQLPVLLLGVAALIWCMQWGVQWAAAVASVILFLRMFAVCISAFKALELRFSNLLPHIARGMFLSLLVLLGVEAAHVSVARFGMPLVNLLCSSLLALLLAFVGLWWRPALLGEHASAMVVRFVPQLRRYLAVATDATEKSHV</sequence>
<evidence type="ECO:0000256" key="5">
    <source>
        <dbReference type="ARBA" id="ARBA00022989"/>
    </source>
</evidence>
<keyword evidence="5 7" id="KW-1133">Transmembrane helix</keyword>
<evidence type="ECO:0000256" key="4">
    <source>
        <dbReference type="ARBA" id="ARBA00022692"/>
    </source>
</evidence>
<gene>
    <name evidence="8" type="ORF">J2X19_001549</name>
</gene>
<dbReference type="PANTHER" id="PTHR30250:SF10">
    <property type="entry name" value="LIPOPOLYSACCHARIDE BIOSYNTHESIS PROTEIN WZXC"/>
    <property type="match status" value="1"/>
</dbReference>
<evidence type="ECO:0000256" key="7">
    <source>
        <dbReference type="SAM" id="Phobius"/>
    </source>
</evidence>
<evidence type="ECO:0000313" key="8">
    <source>
        <dbReference type="EMBL" id="MDR7376891.1"/>
    </source>
</evidence>
<dbReference type="Pfam" id="PF13440">
    <property type="entry name" value="Polysacc_synt_3"/>
    <property type="match status" value="1"/>
</dbReference>
<accession>A0ABU2C6F9</accession>
<reference evidence="8 9" key="1">
    <citation type="submission" date="2023-07" db="EMBL/GenBank/DDBJ databases">
        <title>Sorghum-associated microbial communities from plants grown in Nebraska, USA.</title>
        <authorList>
            <person name="Schachtman D."/>
        </authorList>
    </citation>
    <scope>NUCLEOTIDE SEQUENCE [LARGE SCALE GENOMIC DNA]</scope>
    <source>
        <strain evidence="8 9">BE313</strain>
    </source>
</reference>
<evidence type="ECO:0000256" key="2">
    <source>
        <dbReference type="ARBA" id="ARBA00007430"/>
    </source>
</evidence>
<feature type="transmembrane region" description="Helical" evidence="7">
    <location>
        <begin position="327"/>
        <end position="347"/>
    </location>
</feature>
<dbReference type="InterPro" id="IPR050833">
    <property type="entry name" value="Poly_Biosynth_Transport"/>
</dbReference>
<feature type="transmembrane region" description="Helical" evidence="7">
    <location>
        <begin position="80"/>
        <end position="103"/>
    </location>
</feature>
<evidence type="ECO:0000256" key="3">
    <source>
        <dbReference type="ARBA" id="ARBA00022475"/>
    </source>
</evidence>
<evidence type="ECO:0000313" key="9">
    <source>
        <dbReference type="Proteomes" id="UP001180487"/>
    </source>
</evidence>
<feature type="transmembrane region" description="Helical" evidence="7">
    <location>
        <begin position="359"/>
        <end position="378"/>
    </location>
</feature>